<keyword evidence="2" id="KW-1185">Reference proteome</keyword>
<dbReference type="Proteomes" id="UP001055879">
    <property type="component" value="Linkage Group LG01"/>
</dbReference>
<organism evidence="1 2">
    <name type="scientific">Arctium lappa</name>
    <name type="common">Greater burdock</name>
    <name type="synonym">Lappa major</name>
    <dbReference type="NCBI Taxonomy" id="4217"/>
    <lineage>
        <taxon>Eukaryota</taxon>
        <taxon>Viridiplantae</taxon>
        <taxon>Streptophyta</taxon>
        <taxon>Embryophyta</taxon>
        <taxon>Tracheophyta</taxon>
        <taxon>Spermatophyta</taxon>
        <taxon>Magnoliopsida</taxon>
        <taxon>eudicotyledons</taxon>
        <taxon>Gunneridae</taxon>
        <taxon>Pentapetalae</taxon>
        <taxon>asterids</taxon>
        <taxon>campanulids</taxon>
        <taxon>Asterales</taxon>
        <taxon>Asteraceae</taxon>
        <taxon>Carduoideae</taxon>
        <taxon>Cardueae</taxon>
        <taxon>Arctiinae</taxon>
        <taxon>Arctium</taxon>
    </lineage>
</organism>
<reference evidence="2" key="1">
    <citation type="journal article" date="2022" name="Mol. Ecol. Resour.">
        <title>The genomes of chicory, endive, great burdock and yacon provide insights into Asteraceae palaeo-polyploidization history and plant inulin production.</title>
        <authorList>
            <person name="Fan W."/>
            <person name="Wang S."/>
            <person name="Wang H."/>
            <person name="Wang A."/>
            <person name="Jiang F."/>
            <person name="Liu H."/>
            <person name="Zhao H."/>
            <person name="Xu D."/>
            <person name="Zhang Y."/>
        </authorList>
    </citation>
    <scope>NUCLEOTIDE SEQUENCE [LARGE SCALE GENOMIC DNA]</scope>
    <source>
        <strain evidence="2">cv. Niubang</strain>
    </source>
</reference>
<evidence type="ECO:0000313" key="2">
    <source>
        <dbReference type="Proteomes" id="UP001055879"/>
    </source>
</evidence>
<comment type="caution">
    <text evidence="1">The sequence shown here is derived from an EMBL/GenBank/DDBJ whole genome shotgun (WGS) entry which is preliminary data.</text>
</comment>
<dbReference type="EMBL" id="CM042047">
    <property type="protein sequence ID" value="KAI3770476.1"/>
    <property type="molecule type" value="Genomic_DNA"/>
</dbReference>
<sequence length="461" mass="53389">MERYKISAAKRYRKQLQNVGLKFEDIVGQLAGFEPRIRACYHRYLDFDGETLAWMMALDVSFLLGFLDAYDVEKGRPDLDLSKWTDSLRKSMEDDDEETTNTDVCIFTVPKILRDTDPDSYIPKQVALGSVHQWSHQVYNMQKYKLAAARMTQKRRNVRFERIVGVMKENDEARIRSCYHKFLDMDGNTLAWMMTVDMAFLLEFLQVYYMREEGGGRSMDIGSRLSRVLDVSRKKLSHMAILWDVVKLENQIPLFLIKTMMEHDHHDQISSEPATDTLRIMLMGLYHELSPFQYQYQSPCVDINDCDHLLDFLYHMTVPNAKELGISTDVHETTIDVGVTREKGEDAGENESFAKPTHVKCEEDNVLETAKLVMKLSWKIISSLPILKLFKEPIDHTLAILQGETNEKEKEGTDKSNSPLIEEITIPSITESQDLFLTPKWHYLGNSFQRENEHALPPRGE</sequence>
<reference evidence="1 2" key="2">
    <citation type="journal article" date="2022" name="Mol. Ecol. Resour.">
        <title>The genomes of chicory, endive, great burdock and yacon provide insights into Asteraceae paleo-polyploidization history and plant inulin production.</title>
        <authorList>
            <person name="Fan W."/>
            <person name="Wang S."/>
            <person name="Wang H."/>
            <person name="Wang A."/>
            <person name="Jiang F."/>
            <person name="Liu H."/>
            <person name="Zhao H."/>
            <person name="Xu D."/>
            <person name="Zhang Y."/>
        </authorList>
    </citation>
    <scope>NUCLEOTIDE SEQUENCE [LARGE SCALE GENOMIC DNA]</scope>
    <source>
        <strain evidence="2">cv. Niubang</strain>
    </source>
</reference>
<gene>
    <name evidence="1" type="ORF">L6452_01610</name>
</gene>
<proteinExistence type="predicted"/>
<evidence type="ECO:0000313" key="1">
    <source>
        <dbReference type="EMBL" id="KAI3770476.1"/>
    </source>
</evidence>
<protein>
    <submittedName>
        <fullName evidence="1">Uncharacterized protein</fullName>
    </submittedName>
</protein>
<name>A0ACB9FI08_ARCLA</name>
<accession>A0ACB9FI08</accession>